<evidence type="ECO:0000256" key="5">
    <source>
        <dbReference type="SAM" id="MobiDB-lite"/>
    </source>
</evidence>
<organism evidence="7 8">
    <name type="scientific">Pichia sorbitophila (strain ATCC MYA-4447 / BCRC 22081 / CBS 7064 / NBRC 10061 / NRRL Y-12695)</name>
    <name type="common">Hybrid yeast</name>
    <dbReference type="NCBI Taxonomy" id="559304"/>
    <lineage>
        <taxon>Eukaryota</taxon>
        <taxon>Fungi</taxon>
        <taxon>Dikarya</taxon>
        <taxon>Ascomycota</taxon>
        <taxon>Saccharomycotina</taxon>
        <taxon>Pichiomycetes</taxon>
        <taxon>Debaryomycetaceae</taxon>
        <taxon>Millerozyma</taxon>
    </lineage>
</organism>
<dbReference type="OrthoDB" id="512667at2759"/>
<keyword evidence="8" id="KW-1185">Reference proteome</keyword>
<name>G8YCA7_PICSO</name>
<dbReference type="GO" id="GO:0030150">
    <property type="term" value="P:protein import into mitochondrial matrix"/>
    <property type="evidence" value="ECO:0007669"/>
    <property type="project" value="TreeGrafter"/>
</dbReference>
<dbReference type="eggNOG" id="KOG3277">
    <property type="taxonomic scope" value="Eukaryota"/>
</dbReference>
<keyword evidence="3" id="KW-0862">Zinc</keyword>
<dbReference type="STRING" id="559304.G8YCA7"/>
<reference evidence="7 8" key="1">
    <citation type="journal article" date="2012" name="G3 (Bethesda)">
        <title>Pichia sorbitophila, an interspecies yeast hybrid reveals early steps of genome resolution following polyploidization.</title>
        <authorList>
            <person name="Leh Louis V."/>
            <person name="Despons L."/>
            <person name="Friedrich A."/>
            <person name="Martin T."/>
            <person name="Durrens P."/>
            <person name="Casaregola S."/>
            <person name="Neuveglise C."/>
            <person name="Fairhead C."/>
            <person name="Marck C."/>
            <person name="Cruz J.A."/>
            <person name="Straub M.L."/>
            <person name="Kugler V."/>
            <person name="Sacerdot C."/>
            <person name="Uzunov Z."/>
            <person name="Thierry A."/>
            <person name="Weiss S."/>
            <person name="Bleykasten C."/>
            <person name="De Montigny J."/>
            <person name="Jacques N."/>
            <person name="Jung P."/>
            <person name="Lemaire M."/>
            <person name="Mallet S."/>
            <person name="Morel G."/>
            <person name="Richard G.F."/>
            <person name="Sarkar A."/>
            <person name="Savel G."/>
            <person name="Schacherer J."/>
            <person name="Seret M.L."/>
            <person name="Talla E."/>
            <person name="Samson G."/>
            <person name="Jubin C."/>
            <person name="Poulain J."/>
            <person name="Vacherie B."/>
            <person name="Barbe V."/>
            <person name="Pelletier E."/>
            <person name="Sherman D.J."/>
            <person name="Westhof E."/>
            <person name="Weissenbach J."/>
            <person name="Baret P.V."/>
            <person name="Wincker P."/>
            <person name="Gaillardin C."/>
            <person name="Dujon B."/>
            <person name="Souciet J.L."/>
        </authorList>
    </citation>
    <scope>NUCLEOTIDE SEQUENCE [LARGE SCALE GENOMIC DNA]</scope>
    <source>
        <strain evidence="8">ATCC MYA-4447 / BCRC 22081 / CBS 7064 / NBRC 10061 / NRRL Y-12695</strain>
    </source>
</reference>
<dbReference type="InterPro" id="IPR007853">
    <property type="entry name" value="Znf_DNL-typ"/>
</dbReference>
<evidence type="ECO:0000259" key="6">
    <source>
        <dbReference type="PROSITE" id="PS51501"/>
    </source>
</evidence>
<dbReference type="HOGENOM" id="CLU_093902_1_0_1"/>
<feature type="region of interest" description="Disordered" evidence="5">
    <location>
        <begin position="153"/>
        <end position="187"/>
    </location>
</feature>
<evidence type="ECO:0000256" key="1">
    <source>
        <dbReference type="ARBA" id="ARBA00022723"/>
    </source>
</evidence>
<protein>
    <submittedName>
        <fullName evidence="7">Piso0_002320 protein</fullName>
    </submittedName>
</protein>
<dbReference type="Pfam" id="PF05180">
    <property type="entry name" value="zf-DNL"/>
    <property type="match status" value="1"/>
</dbReference>
<gene>
    <name evidence="7" type="primary">Piso0_002320</name>
    <name evidence="7" type="ORF">GNLVRS01_PISO0J09469g</name>
</gene>
<sequence length="187" mass="21057">MWRTIRLAKTVRGSPQRVLSRAQMSRLLISSSVPSNRHYDFNGSIRQYSDGSTAQNKEAQIKVDDPQMMIAFTCTVCDTRSSHVFSKQAYQTGSVLIQCPGCKNRHLIADNLKIFKDNKFSLEEVLKAKGESITTDTSDLEFKDIPDKLKNVIGHHAKDAPEESEKDADTESPKYLSDGKSTREDEK</sequence>
<dbReference type="OMA" id="QSHDEPH"/>
<dbReference type="PANTHER" id="PTHR20922:SF13">
    <property type="entry name" value="DNL-TYPE ZINC FINGER PROTEIN"/>
    <property type="match status" value="1"/>
</dbReference>
<dbReference type="Proteomes" id="UP000005222">
    <property type="component" value="Chromosome J"/>
</dbReference>
<dbReference type="GO" id="GO:0008270">
    <property type="term" value="F:zinc ion binding"/>
    <property type="evidence" value="ECO:0007669"/>
    <property type="project" value="UniProtKB-KW"/>
</dbReference>
<dbReference type="PROSITE" id="PS51501">
    <property type="entry name" value="ZF_DNL"/>
    <property type="match status" value="1"/>
</dbReference>
<dbReference type="FunCoup" id="G8YCA7">
    <property type="interactions" value="150"/>
</dbReference>
<dbReference type="AlphaFoldDB" id="G8YCA7"/>
<dbReference type="InterPro" id="IPR024158">
    <property type="entry name" value="Mt_import_TIM15"/>
</dbReference>
<dbReference type="GO" id="GO:0006457">
    <property type="term" value="P:protein folding"/>
    <property type="evidence" value="ECO:0007669"/>
    <property type="project" value="TreeGrafter"/>
</dbReference>
<proteinExistence type="predicted"/>
<evidence type="ECO:0000256" key="3">
    <source>
        <dbReference type="ARBA" id="ARBA00022833"/>
    </source>
</evidence>
<evidence type="ECO:0000256" key="4">
    <source>
        <dbReference type="PROSITE-ProRule" id="PRU00834"/>
    </source>
</evidence>
<keyword evidence="1" id="KW-0479">Metal-binding</keyword>
<accession>G8YCA7</accession>
<keyword evidence="2 4" id="KW-0863">Zinc-finger</keyword>
<dbReference type="GO" id="GO:0005739">
    <property type="term" value="C:mitochondrion"/>
    <property type="evidence" value="ECO:0007669"/>
    <property type="project" value="TreeGrafter"/>
</dbReference>
<evidence type="ECO:0000313" key="8">
    <source>
        <dbReference type="Proteomes" id="UP000005222"/>
    </source>
</evidence>
<feature type="compositionally biased region" description="Basic and acidic residues" evidence="5">
    <location>
        <begin position="153"/>
        <end position="172"/>
    </location>
</feature>
<dbReference type="GO" id="GO:0050821">
    <property type="term" value="P:protein stabilization"/>
    <property type="evidence" value="ECO:0007669"/>
    <property type="project" value="TreeGrafter"/>
</dbReference>
<evidence type="ECO:0000313" key="7">
    <source>
        <dbReference type="EMBL" id="CCE82588.1"/>
    </source>
</evidence>
<dbReference type="EMBL" id="FO082050">
    <property type="protein sequence ID" value="CCE82588.1"/>
    <property type="molecule type" value="Genomic_DNA"/>
</dbReference>
<dbReference type="PANTHER" id="PTHR20922">
    <property type="entry name" value="DNL-TYPE ZINC FINGER PROTEIN"/>
    <property type="match status" value="1"/>
</dbReference>
<dbReference type="InParanoid" id="G8YCA7"/>
<dbReference type="GO" id="GO:0051087">
    <property type="term" value="F:protein-folding chaperone binding"/>
    <property type="evidence" value="ECO:0007669"/>
    <property type="project" value="TreeGrafter"/>
</dbReference>
<evidence type="ECO:0000256" key="2">
    <source>
        <dbReference type="ARBA" id="ARBA00022771"/>
    </source>
</evidence>
<feature type="domain" description="DNL-type" evidence="6">
    <location>
        <begin position="63"/>
        <end position="158"/>
    </location>
</feature>